<dbReference type="AlphaFoldDB" id="B6K486"/>
<sequence length="517" mass="59122">MSSHMNSYETEPRTNVTAPKTIQIARASYFFQKYKDSLNRFELLQSEYERNKAFFDKNPGMAVPIREKLRKAEEKMRENQSYLDEISRTTEPLFSSNGSQSVPAPSASVSASDNFASKALIRAEIKQVKEQLQNEMNSQISSIHSRYSEDLKKIRLEYENSLQQFRSKLAGQLDEELKKKDIVIAELKELISRIPHEEMKLQIQQLQKNSDTAEERYRQASQAFSALDDRLQKAISEHQQIQQATQASSINNSATANSHQEAVMKLSVAQNQLVEKVHGIGNAMGIINGKVEEIAKATSSYVKKDFYSSQMQFLNQEKDEIRLFAQSVNSKITKLDENTTKAFNKLEQEVKTMKQKKDDSGNQYSCLESRMRATDTYFHEKLRVYDNRIQAAIKLMFHIIKTVPVSKSKGLVAISDTKTDIPPAVTVLISEFDHIKPQIISITKSVENVKEATKDLFLRNTAFQNSLAGLQQSFTNFVNQENAGRSNLVQTINRISRDFYAFRNQLYLRSHNNTSTF</sequence>
<dbReference type="JaponicusDB" id="SJAG_03439"/>
<dbReference type="RefSeq" id="XP_002174586.1">
    <property type="nucleotide sequence ID" value="XM_002174550.2"/>
</dbReference>
<dbReference type="Proteomes" id="UP000001744">
    <property type="component" value="Unassembled WGS sequence"/>
</dbReference>
<accession>B6K486</accession>
<dbReference type="HOGENOM" id="CLU_526929_0_0_1"/>
<proteinExistence type="predicted"/>
<feature type="coiled-coil region" evidence="1">
    <location>
        <begin position="336"/>
        <end position="363"/>
    </location>
</feature>
<reference evidence="2 3" key="1">
    <citation type="journal article" date="2011" name="Science">
        <title>Comparative functional genomics of the fission yeasts.</title>
        <authorList>
            <person name="Rhind N."/>
            <person name="Chen Z."/>
            <person name="Yassour M."/>
            <person name="Thompson D.A."/>
            <person name="Haas B.J."/>
            <person name="Habib N."/>
            <person name="Wapinski I."/>
            <person name="Roy S."/>
            <person name="Lin M.F."/>
            <person name="Heiman D.I."/>
            <person name="Young S.K."/>
            <person name="Furuya K."/>
            <person name="Guo Y."/>
            <person name="Pidoux A."/>
            <person name="Chen H.M."/>
            <person name="Robbertse B."/>
            <person name="Goldberg J.M."/>
            <person name="Aoki K."/>
            <person name="Bayne E.H."/>
            <person name="Berlin A.M."/>
            <person name="Desjardins C.A."/>
            <person name="Dobbs E."/>
            <person name="Dukaj L."/>
            <person name="Fan L."/>
            <person name="FitzGerald M.G."/>
            <person name="French C."/>
            <person name="Gujja S."/>
            <person name="Hansen K."/>
            <person name="Keifenheim D."/>
            <person name="Levin J.Z."/>
            <person name="Mosher R.A."/>
            <person name="Mueller C.A."/>
            <person name="Pfiffner J."/>
            <person name="Priest M."/>
            <person name="Russ C."/>
            <person name="Smialowska A."/>
            <person name="Swoboda P."/>
            <person name="Sykes S.M."/>
            <person name="Vaughn M."/>
            <person name="Vengrova S."/>
            <person name="Yoder R."/>
            <person name="Zeng Q."/>
            <person name="Allshire R."/>
            <person name="Baulcombe D."/>
            <person name="Birren B.W."/>
            <person name="Brown W."/>
            <person name="Ekwall K."/>
            <person name="Kellis M."/>
            <person name="Leatherwood J."/>
            <person name="Levin H."/>
            <person name="Margalit H."/>
            <person name="Martienssen R."/>
            <person name="Nieduszynski C.A."/>
            <person name="Spatafora J.W."/>
            <person name="Friedman N."/>
            <person name="Dalgaard J.Z."/>
            <person name="Baumann P."/>
            <person name="Niki H."/>
            <person name="Regev A."/>
            <person name="Nusbaum C."/>
        </authorList>
    </citation>
    <scope>NUCLEOTIDE SEQUENCE [LARGE SCALE GENOMIC DNA]</scope>
    <source>
        <strain evidence="3">yFS275 / FY16936</strain>
    </source>
</reference>
<name>B6K486_SCHJY</name>
<keyword evidence="1" id="KW-0175">Coiled coil</keyword>
<keyword evidence="3" id="KW-1185">Reference proteome</keyword>
<organism evidence="2 3">
    <name type="scientific">Schizosaccharomyces japonicus (strain yFS275 / FY16936)</name>
    <name type="common">Fission yeast</name>
    <dbReference type="NCBI Taxonomy" id="402676"/>
    <lineage>
        <taxon>Eukaryota</taxon>
        <taxon>Fungi</taxon>
        <taxon>Dikarya</taxon>
        <taxon>Ascomycota</taxon>
        <taxon>Taphrinomycotina</taxon>
        <taxon>Schizosaccharomycetes</taxon>
        <taxon>Schizosaccharomycetales</taxon>
        <taxon>Schizosaccharomycetaceae</taxon>
        <taxon>Schizosaccharomyces</taxon>
    </lineage>
</organism>
<evidence type="ECO:0000313" key="2">
    <source>
        <dbReference type="EMBL" id="EEB08293.1"/>
    </source>
</evidence>
<evidence type="ECO:0000256" key="1">
    <source>
        <dbReference type="SAM" id="Coils"/>
    </source>
</evidence>
<evidence type="ECO:0000313" key="3">
    <source>
        <dbReference type="Proteomes" id="UP000001744"/>
    </source>
</evidence>
<dbReference type="EMBL" id="KE651167">
    <property type="protein sequence ID" value="EEB08293.1"/>
    <property type="molecule type" value="Genomic_DNA"/>
</dbReference>
<protein>
    <submittedName>
        <fullName evidence="2">Uncharacterized protein</fullName>
    </submittedName>
</protein>
<dbReference type="VEuPathDB" id="FungiDB:SJAG_03439"/>
<feature type="coiled-coil region" evidence="1">
    <location>
        <begin position="196"/>
        <end position="223"/>
    </location>
</feature>
<dbReference type="GeneID" id="7051637"/>
<gene>
    <name evidence="2" type="ORF">SJAG_03439</name>
</gene>